<dbReference type="InterPro" id="IPR010754">
    <property type="entry name" value="OPA3-like"/>
</dbReference>
<comment type="caution">
    <text evidence="3">The sequence shown here is derived from an EMBL/GenBank/DDBJ whole genome shotgun (WGS) entry which is preliminary data.</text>
</comment>
<dbReference type="AlphaFoldDB" id="A0A8S3ZVL7"/>
<dbReference type="GO" id="GO:0005739">
    <property type="term" value="C:mitochondrion"/>
    <property type="evidence" value="ECO:0007669"/>
    <property type="project" value="TreeGrafter"/>
</dbReference>
<dbReference type="OrthoDB" id="2129069at2759"/>
<dbReference type="GO" id="GO:0019216">
    <property type="term" value="P:regulation of lipid metabolic process"/>
    <property type="evidence" value="ECO:0007669"/>
    <property type="project" value="TreeGrafter"/>
</dbReference>
<evidence type="ECO:0000313" key="4">
    <source>
        <dbReference type="Proteomes" id="UP000678393"/>
    </source>
</evidence>
<reference evidence="3" key="1">
    <citation type="submission" date="2021-04" db="EMBL/GenBank/DDBJ databases">
        <authorList>
            <consortium name="Molecular Ecology Group"/>
        </authorList>
    </citation>
    <scope>NUCLEOTIDE SEQUENCE</scope>
</reference>
<dbReference type="Pfam" id="PF07047">
    <property type="entry name" value="OPA3"/>
    <property type="match status" value="1"/>
</dbReference>
<protein>
    <recommendedName>
        <fullName evidence="5">OPA3-like protein</fullName>
    </recommendedName>
</protein>
<gene>
    <name evidence="3" type="ORF">CUNI_LOCUS19087</name>
</gene>
<dbReference type="PANTHER" id="PTHR12499">
    <property type="entry name" value="OPTIC ATROPHY 3 PROTEIN OPA3"/>
    <property type="match status" value="1"/>
</dbReference>
<proteinExistence type="inferred from homology"/>
<comment type="similarity">
    <text evidence="1">Belongs to the OPA3 family.</text>
</comment>
<accession>A0A8S3ZVL7</accession>
<name>A0A8S3ZVL7_9EUPU</name>
<dbReference type="PANTHER" id="PTHR12499:SF0">
    <property type="entry name" value="OPTIC ATROPHY 3 PROTEIN"/>
    <property type="match status" value="1"/>
</dbReference>
<dbReference type="Proteomes" id="UP000678393">
    <property type="component" value="Unassembled WGS sequence"/>
</dbReference>
<evidence type="ECO:0000313" key="3">
    <source>
        <dbReference type="EMBL" id="CAG5133529.1"/>
    </source>
</evidence>
<evidence type="ECO:0008006" key="5">
    <source>
        <dbReference type="Google" id="ProtNLM"/>
    </source>
</evidence>
<sequence length="178" mass="20145">MAPFPLIKLGYLAVKQISKPIANYIKRKAKSTPFFRKYICMPPAQFYHWCEVNVRLRILGLGQAQTVEKLSEKEAIELGGEMLGESVIFLMAVLVLTLEYARAARKEAAKEEKIKQEKKQILGKIQDLETVTEIQAAQIRELQHRLNLLHTTKHESQSSVLGLAQKLIGQTDKTGTSR</sequence>
<keyword evidence="2" id="KW-0175">Coiled coil</keyword>
<evidence type="ECO:0000256" key="1">
    <source>
        <dbReference type="ARBA" id="ARBA00007584"/>
    </source>
</evidence>
<evidence type="ECO:0000256" key="2">
    <source>
        <dbReference type="ARBA" id="ARBA00023054"/>
    </source>
</evidence>
<organism evidence="3 4">
    <name type="scientific">Candidula unifasciata</name>
    <dbReference type="NCBI Taxonomy" id="100452"/>
    <lineage>
        <taxon>Eukaryota</taxon>
        <taxon>Metazoa</taxon>
        <taxon>Spiralia</taxon>
        <taxon>Lophotrochozoa</taxon>
        <taxon>Mollusca</taxon>
        <taxon>Gastropoda</taxon>
        <taxon>Heterobranchia</taxon>
        <taxon>Euthyneura</taxon>
        <taxon>Panpulmonata</taxon>
        <taxon>Eupulmonata</taxon>
        <taxon>Stylommatophora</taxon>
        <taxon>Helicina</taxon>
        <taxon>Helicoidea</taxon>
        <taxon>Geomitridae</taxon>
        <taxon>Candidula</taxon>
    </lineage>
</organism>
<dbReference type="EMBL" id="CAJHNH020006279">
    <property type="protein sequence ID" value="CAG5133529.1"/>
    <property type="molecule type" value="Genomic_DNA"/>
</dbReference>
<keyword evidence="4" id="KW-1185">Reference proteome</keyword>